<reference evidence="2 3" key="1">
    <citation type="submission" date="2021-05" db="EMBL/GenBank/DDBJ databases">
        <title>Description of Cellulomonas sp. DKR-3 sp. nov.</title>
        <authorList>
            <person name="Dahal R.H."/>
            <person name="Chaudhary D.K."/>
        </authorList>
    </citation>
    <scope>NUCLEOTIDE SEQUENCE [LARGE SCALE GENOMIC DNA]</scope>
    <source>
        <strain evidence="2 3">DKR-3</strain>
    </source>
</reference>
<gene>
    <name evidence="2" type="ORF">KIN34_15765</name>
</gene>
<accession>A0ABS5U2Y6</accession>
<dbReference type="Proteomes" id="UP000722125">
    <property type="component" value="Unassembled WGS sequence"/>
</dbReference>
<protein>
    <submittedName>
        <fullName evidence="2">DUF1801 domain-containing protein</fullName>
    </submittedName>
</protein>
<dbReference type="Gene3D" id="3.90.1150.200">
    <property type="match status" value="1"/>
</dbReference>
<feature type="domain" description="YdhG-like" evidence="1">
    <location>
        <begin position="16"/>
        <end position="107"/>
    </location>
</feature>
<dbReference type="Pfam" id="PF08818">
    <property type="entry name" value="DUF1801"/>
    <property type="match status" value="1"/>
</dbReference>
<evidence type="ECO:0000259" key="1">
    <source>
        <dbReference type="Pfam" id="PF08818"/>
    </source>
</evidence>
<dbReference type="InterPro" id="IPR014922">
    <property type="entry name" value="YdhG-like"/>
</dbReference>
<dbReference type="EMBL" id="JAHBOH010000002">
    <property type="protein sequence ID" value="MBT0995736.1"/>
    <property type="molecule type" value="Genomic_DNA"/>
</dbReference>
<proteinExistence type="predicted"/>
<evidence type="ECO:0000313" key="2">
    <source>
        <dbReference type="EMBL" id="MBT0995736.1"/>
    </source>
</evidence>
<sequence length="114" mass="12328">MGEVTAYVESLPEPARAAVERVYARARAIVPEATEGLGYGMPALVHRGKPLVSVMVARAHIGLYPFSPRALDTVREELAGFSLSKGTVRFSAQAPVPDEVLDRLLQARRAEIEG</sequence>
<dbReference type="SUPFAM" id="SSF159888">
    <property type="entry name" value="YdhG-like"/>
    <property type="match status" value="1"/>
</dbReference>
<comment type="caution">
    <text evidence="2">The sequence shown here is derived from an EMBL/GenBank/DDBJ whole genome shotgun (WGS) entry which is preliminary data.</text>
</comment>
<evidence type="ECO:0000313" key="3">
    <source>
        <dbReference type="Proteomes" id="UP000722125"/>
    </source>
</evidence>
<organism evidence="2 3">
    <name type="scientific">Cellulomonas fulva</name>
    <dbReference type="NCBI Taxonomy" id="2835530"/>
    <lineage>
        <taxon>Bacteria</taxon>
        <taxon>Bacillati</taxon>
        <taxon>Actinomycetota</taxon>
        <taxon>Actinomycetes</taxon>
        <taxon>Micrococcales</taxon>
        <taxon>Cellulomonadaceae</taxon>
        <taxon>Cellulomonas</taxon>
    </lineage>
</organism>
<name>A0ABS5U2Y6_9CELL</name>
<dbReference type="RefSeq" id="WP_214352882.1">
    <property type="nucleotide sequence ID" value="NZ_JAHBOH010000002.1"/>
</dbReference>
<keyword evidence="3" id="KW-1185">Reference proteome</keyword>